<keyword evidence="2" id="KW-0732">Signal</keyword>
<accession>A0A6A5VYV9</accession>
<evidence type="ECO:0000313" key="3">
    <source>
        <dbReference type="EMBL" id="KAF1994194.1"/>
    </source>
</evidence>
<dbReference type="EMBL" id="ML977667">
    <property type="protein sequence ID" value="KAF1994194.1"/>
    <property type="molecule type" value="Genomic_DNA"/>
</dbReference>
<evidence type="ECO:0000313" key="4">
    <source>
        <dbReference type="Proteomes" id="UP000799779"/>
    </source>
</evidence>
<reference evidence="3" key="1">
    <citation type="journal article" date="2020" name="Stud. Mycol.">
        <title>101 Dothideomycetes genomes: a test case for predicting lifestyles and emergence of pathogens.</title>
        <authorList>
            <person name="Haridas S."/>
            <person name="Albert R."/>
            <person name="Binder M."/>
            <person name="Bloem J."/>
            <person name="Labutti K."/>
            <person name="Salamov A."/>
            <person name="Andreopoulos B."/>
            <person name="Baker S."/>
            <person name="Barry K."/>
            <person name="Bills G."/>
            <person name="Bluhm B."/>
            <person name="Cannon C."/>
            <person name="Castanera R."/>
            <person name="Culley D."/>
            <person name="Daum C."/>
            <person name="Ezra D."/>
            <person name="Gonzalez J."/>
            <person name="Henrissat B."/>
            <person name="Kuo A."/>
            <person name="Liang C."/>
            <person name="Lipzen A."/>
            <person name="Lutzoni F."/>
            <person name="Magnuson J."/>
            <person name="Mondo S."/>
            <person name="Nolan M."/>
            <person name="Ohm R."/>
            <person name="Pangilinan J."/>
            <person name="Park H.-J."/>
            <person name="Ramirez L."/>
            <person name="Alfaro M."/>
            <person name="Sun H."/>
            <person name="Tritt A."/>
            <person name="Yoshinaga Y."/>
            <person name="Zwiers L.-H."/>
            <person name="Turgeon B."/>
            <person name="Goodwin S."/>
            <person name="Spatafora J."/>
            <person name="Crous P."/>
            <person name="Grigoriev I."/>
        </authorList>
    </citation>
    <scope>NUCLEOTIDE SEQUENCE</scope>
    <source>
        <strain evidence="3">CBS 123094</strain>
    </source>
</reference>
<dbReference type="OrthoDB" id="3692311at2759"/>
<dbReference type="Proteomes" id="UP000799779">
    <property type="component" value="Unassembled WGS sequence"/>
</dbReference>
<evidence type="ECO:0008006" key="5">
    <source>
        <dbReference type="Google" id="ProtNLM"/>
    </source>
</evidence>
<name>A0A6A5VYV9_9PLEO</name>
<feature type="signal peptide" evidence="2">
    <location>
        <begin position="1"/>
        <end position="19"/>
    </location>
</feature>
<evidence type="ECO:0000256" key="2">
    <source>
        <dbReference type="SAM" id="SignalP"/>
    </source>
</evidence>
<keyword evidence="4" id="KW-1185">Reference proteome</keyword>
<evidence type="ECO:0000256" key="1">
    <source>
        <dbReference type="SAM" id="MobiDB-lite"/>
    </source>
</evidence>
<feature type="chain" id="PRO_5025476220" description="Carbohydrate-binding module family 18 protein" evidence="2">
    <location>
        <begin position="20"/>
        <end position="366"/>
    </location>
</feature>
<gene>
    <name evidence="3" type="ORF">P154DRAFT_38530</name>
</gene>
<sequence length="366" mass="38120">MHSCSTIFFGAVIIRIVAASKWVDCAAGTNYYVCAANGFRGCCSVDACNTAWCPDAGLPPPPPGTGNPGGFPYPGQCAAGKQYYVCASNGFAGCCSIDACNADWCPDAGSPPPPPGTGKPSTRLPPAGPGYSTLSTVVGGAPPPTSTPPPGPPVPSAQCTAALPSSISHAPVGPRPTDCPAGSTGKEVWGPTVYSVWHDQPQREGNASSVIIISQDYDNNKITNKRDAVLVFPVPKGAKNCAVRARTLGQGQNFGYYNHAAFVYKHMHLNGRSFKDAVGAAATWEKVKAVVGKEAGQSDMTAWAERTIPQEYSNSKVECAEDTAVLVSLMEFSYEGTLVLGNGNGTLPGSPGAYKPEHGFYLTYDC</sequence>
<proteinExistence type="predicted"/>
<feature type="region of interest" description="Disordered" evidence="1">
    <location>
        <begin position="111"/>
        <end position="160"/>
    </location>
</feature>
<dbReference type="AlphaFoldDB" id="A0A6A5VYV9"/>
<feature type="compositionally biased region" description="Pro residues" evidence="1">
    <location>
        <begin position="141"/>
        <end position="155"/>
    </location>
</feature>
<protein>
    <recommendedName>
        <fullName evidence="5">Carbohydrate-binding module family 18 protein</fullName>
    </recommendedName>
</protein>
<organism evidence="3 4">
    <name type="scientific">Amniculicola lignicola CBS 123094</name>
    <dbReference type="NCBI Taxonomy" id="1392246"/>
    <lineage>
        <taxon>Eukaryota</taxon>
        <taxon>Fungi</taxon>
        <taxon>Dikarya</taxon>
        <taxon>Ascomycota</taxon>
        <taxon>Pezizomycotina</taxon>
        <taxon>Dothideomycetes</taxon>
        <taxon>Pleosporomycetidae</taxon>
        <taxon>Pleosporales</taxon>
        <taxon>Amniculicolaceae</taxon>
        <taxon>Amniculicola</taxon>
    </lineage>
</organism>